<accession>A0A0G3BHN3</accession>
<sequence>MNLQRLPDWPDRLARLIAARLTHPFMWGVHDCALWAADVVEALTGVDIAAGVRGTYSTALQAERVLRVHGGLKGLGDDTLGQPIHPLESRVGDVGLVMSGGREVCAVCNGDHWLAPAADGLAALDLFAATTAWRVGS</sequence>
<feature type="domain" description="DUF6950" evidence="1">
    <location>
        <begin position="4"/>
        <end position="135"/>
    </location>
</feature>
<proteinExistence type="predicted"/>
<evidence type="ECO:0000313" key="2">
    <source>
        <dbReference type="EMBL" id="AKJ28847.1"/>
    </source>
</evidence>
<dbReference type="STRING" id="413882.AAW51_2156"/>
<dbReference type="InterPro" id="IPR053802">
    <property type="entry name" value="DUF6950"/>
</dbReference>
<protein>
    <recommendedName>
        <fullName evidence="1">DUF6950 domain-containing protein</fullName>
    </recommendedName>
</protein>
<gene>
    <name evidence="2" type="ORF">AAW51_2156</name>
</gene>
<organism evidence="2 3">
    <name type="scientific">Caldimonas brevitalea</name>
    <dbReference type="NCBI Taxonomy" id="413882"/>
    <lineage>
        <taxon>Bacteria</taxon>
        <taxon>Pseudomonadati</taxon>
        <taxon>Pseudomonadota</taxon>
        <taxon>Betaproteobacteria</taxon>
        <taxon>Burkholderiales</taxon>
        <taxon>Sphaerotilaceae</taxon>
        <taxon>Caldimonas</taxon>
    </lineage>
</organism>
<dbReference type="Proteomes" id="UP000035352">
    <property type="component" value="Chromosome"/>
</dbReference>
<reference evidence="2 3" key="1">
    <citation type="submission" date="2015-05" db="EMBL/GenBank/DDBJ databases">
        <authorList>
            <person name="Tang B."/>
            <person name="Yu Y."/>
        </authorList>
    </citation>
    <scope>NUCLEOTIDE SEQUENCE [LARGE SCALE GENOMIC DNA]</scope>
    <source>
        <strain evidence="2 3">DSM 7029</strain>
    </source>
</reference>
<evidence type="ECO:0000313" key="3">
    <source>
        <dbReference type="Proteomes" id="UP000035352"/>
    </source>
</evidence>
<keyword evidence="3" id="KW-1185">Reference proteome</keyword>
<dbReference type="RefSeq" id="WP_047194622.1">
    <property type="nucleotide sequence ID" value="NZ_CP011371.1"/>
</dbReference>
<evidence type="ECO:0000259" key="1">
    <source>
        <dbReference type="Pfam" id="PF22262"/>
    </source>
</evidence>
<dbReference type="EMBL" id="CP011371">
    <property type="protein sequence ID" value="AKJ28847.1"/>
    <property type="molecule type" value="Genomic_DNA"/>
</dbReference>
<dbReference type="KEGG" id="pbh:AAW51_2156"/>
<name>A0A0G3BHN3_9BURK</name>
<dbReference type="OrthoDB" id="8563195at2"/>
<dbReference type="AlphaFoldDB" id="A0A0G3BHN3"/>
<dbReference type="Pfam" id="PF22262">
    <property type="entry name" value="DUF6950"/>
    <property type="match status" value="1"/>
</dbReference>